<dbReference type="PANTHER" id="PTHR35373">
    <property type="entry name" value="PROTEIN CBG16894"/>
    <property type="match status" value="1"/>
</dbReference>
<dbReference type="AlphaFoldDB" id="A0A2A6BPB2"/>
<reference evidence="2" key="1">
    <citation type="journal article" date="2008" name="Nat. Genet.">
        <title>The Pristionchus pacificus genome provides a unique perspective on nematode lifestyle and parasitism.</title>
        <authorList>
            <person name="Dieterich C."/>
            <person name="Clifton S.W."/>
            <person name="Schuster L.N."/>
            <person name="Chinwalla A."/>
            <person name="Delehaunty K."/>
            <person name="Dinkelacker I."/>
            <person name="Fulton L."/>
            <person name="Fulton R."/>
            <person name="Godfrey J."/>
            <person name="Minx P."/>
            <person name="Mitreva M."/>
            <person name="Roeseler W."/>
            <person name="Tian H."/>
            <person name="Witte H."/>
            <person name="Yang S.P."/>
            <person name="Wilson R.K."/>
            <person name="Sommer R.J."/>
        </authorList>
    </citation>
    <scope>NUCLEOTIDE SEQUENCE [LARGE SCALE GENOMIC DNA]</scope>
    <source>
        <strain evidence="2">PS312</strain>
    </source>
</reference>
<protein>
    <submittedName>
        <fullName evidence="1">Uncharacterized protein</fullName>
    </submittedName>
</protein>
<name>A0A2A6BPB2_PRIPA</name>
<proteinExistence type="predicted"/>
<sequence>METEKRPIDEPPPPYTNKKMKNEPLFEEEWSKIYPDELIIPWFYFPTATSKRVDTKKIRGIYYQTQDFKSDIGVTKNWGMSLSPVWWACDMKRGFRSNAEQRGFYNVVVDIGDGTMKGFTTSNLRAFLRILRQQCEPGVICRQGFPF</sequence>
<dbReference type="Proteomes" id="UP000005239">
    <property type="component" value="Unassembled WGS sequence"/>
</dbReference>
<dbReference type="EnsemblMetazoa" id="PPA00907.1">
    <property type="protein sequence ID" value="PPA00907.1"/>
    <property type="gene ID" value="WBGene00090461"/>
</dbReference>
<gene>
    <name evidence="1" type="primary">WBGene00090461</name>
</gene>
<dbReference type="OrthoDB" id="10001099at2759"/>
<organism evidence="1 2">
    <name type="scientific">Pristionchus pacificus</name>
    <name type="common">Parasitic nematode worm</name>
    <dbReference type="NCBI Taxonomy" id="54126"/>
    <lineage>
        <taxon>Eukaryota</taxon>
        <taxon>Metazoa</taxon>
        <taxon>Ecdysozoa</taxon>
        <taxon>Nematoda</taxon>
        <taxon>Chromadorea</taxon>
        <taxon>Rhabditida</taxon>
        <taxon>Rhabditina</taxon>
        <taxon>Diplogasteromorpha</taxon>
        <taxon>Diplogasteroidea</taxon>
        <taxon>Neodiplogasteridae</taxon>
        <taxon>Pristionchus</taxon>
    </lineage>
</organism>
<reference evidence="1" key="2">
    <citation type="submission" date="2022-06" db="UniProtKB">
        <authorList>
            <consortium name="EnsemblMetazoa"/>
        </authorList>
    </citation>
    <scope>IDENTIFICATION</scope>
    <source>
        <strain evidence="1">PS312</strain>
    </source>
</reference>
<dbReference type="PANTHER" id="PTHR35373:SF3">
    <property type="entry name" value="ACTIVATOR OF HSP90 ATPASE HOMOLOG 1-LIKE PROTEIN"/>
    <property type="match status" value="1"/>
</dbReference>
<evidence type="ECO:0000313" key="2">
    <source>
        <dbReference type="Proteomes" id="UP000005239"/>
    </source>
</evidence>
<accession>A0A8R1U3I3</accession>
<keyword evidence="2" id="KW-1185">Reference proteome</keyword>
<accession>A0A2A6BPB2</accession>
<evidence type="ECO:0000313" key="1">
    <source>
        <dbReference type="EnsemblMetazoa" id="PPA00907.1"/>
    </source>
</evidence>